<dbReference type="Proteomes" id="UP000216001">
    <property type="component" value="Unassembled WGS sequence"/>
</dbReference>
<dbReference type="AlphaFoldDB" id="A0A264VND0"/>
<organism evidence="1 2">
    <name type="scientific">Providencia rettgeri</name>
    <dbReference type="NCBI Taxonomy" id="587"/>
    <lineage>
        <taxon>Bacteria</taxon>
        <taxon>Pseudomonadati</taxon>
        <taxon>Pseudomonadota</taxon>
        <taxon>Gammaproteobacteria</taxon>
        <taxon>Enterobacterales</taxon>
        <taxon>Morganellaceae</taxon>
        <taxon>Providencia</taxon>
    </lineage>
</organism>
<reference evidence="1 2" key="1">
    <citation type="submission" date="2017-07" db="EMBL/GenBank/DDBJ databases">
        <title>blaIMP-27 on transferable plasmids in Proteus mirabilis and Providencia rettgeri.</title>
        <authorList>
            <person name="Potter R."/>
        </authorList>
    </citation>
    <scope>NUCLEOTIDE SEQUENCE [LARGE SCALE GENOMIC DNA]</scope>
    <source>
        <strain evidence="1 2">PR1</strain>
    </source>
</reference>
<name>A0A264VND0_PRORE</name>
<proteinExistence type="predicted"/>
<dbReference type="RefSeq" id="WP_094962599.1">
    <property type="nucleotide sequence ID" value="NZ_NOWC01000029.1"/>
</dbReference>
<protein>
    <submittedName>
        <fullName evidence="1">Uncharacterized protein</fullName>
    </submittedName>
</protein>
<sequence length="146" mass="16917">MHTLSELLRLAGVTTHKKTLLSIREHTVNWGRSGRAVRHYPRYCVWFDTEDHNDRIVLTFEAILNLKRTAPEKLADISIQISHYSDWDPVKRRLNVTHPERYLKVDGMAEGAAEKTKALWQEITALTEGMQRDDKLSSYEVTFLAP</sequence>
<evidence type="ECO:0000313" key="1">
    <source>
        <dbReference type="EMBL" id="OZS72866.1"/>
    </source>
</evidence>
<dbReference type="EMBL" id="NOWC01000029">
    <property type="protein sequence ID" value="OZS72866.1"/>
    <property type="molecule type" value="Genomic_DNA"/>
</dbReference>
<accession>A0A264VND0</accession>
<comment type="caution">
    <text evidence="1">The sequence shown here is derived from an EMBL/GenBank/DDBJ whole genome shotgun (WGS) entry which is preliminary data.</text>
</comment>
<evidence type="ECO:0000313" key="2">
    <source>
        <dbReference type="Proteomes" id="UP000216001"/>
    </source>
</evidence>
<gene>
    <name evidence="1" type="ORF">CHI95_19495</name>
</gene>